<accession>A0A9X1STE4</accession>
<dbReference type="CDD" id="cd14748">
    <property type="entry name" value="PBP2_UgpB"/>
    <property type="match status" value="1"/>
</dbReference>
<protein>
    <submittedName>
        <fullName evidence="5">ABC transporter substrate-binding protein</fullName>
    </submittedName>
</protein>
<keyword evidence="3" id="KW-0813">Transport</keyword>
<reference evidence="5" key="1">
    <citation type="submission" date="2021-11" db="EMBL/GenBank/DDBJ databases">
        <title>Streptomyces corallinus and Kineosporia corallina sp. nov., two new coral-derived marine actinobacteria.</title>
        <authorList>
            <person name="Buangrab K."/>
            <person name="Sutthacheep M."/>
            <person name="Yeemin T."/>
            <person name="Harunari E."/>
            <person name="Igarashi Y."/>
            <person name="Sripreechasak P."/>
            <person name="Kanchanasin P."/>
            <person name="Tanasupawat S."/>
            <person name="Phongsopitanun W."/>
        </authorList>
    </citation>
    <scope>NUCLEOTIDE SEQUENCE</scope>
    <source>
        <strain evidence="5">JCM 31032</strain>
    </source>
</reference>
<dbReference type="AlphaFoldDB" id="A0A9X1STE4"/>
<evidence type="ECO:0000256" key="1">
    <source>
        <dbReference type="ARBA" id="ARBA00004196"/>
    </source>
</evidence>
<dbReference type="PANTHER" id="PTHR43649:SF31">
    <property type="entry name" value="SN-GLYCEROL-3-PHOSPHATE-BINDING PERIPLASMIC PROTEIN UGPB"/>
    <property type="match status" value="1"/>
</dbReference>
<keyword evidence="6" id="KW-1185">Reference proteome</keyword>
<evidence type="ECO:0000313" key="5">
    <source>
        <dbReference type="EMBL" id="MCD5311784.1"/>
    </source>
</evidence>
<dbReference type="PANTHER" id="PTHR43649">
    <property type="entry name" value="ARABINOSE-BINDING PROTEIN-RELATED"/>
    <property type="match status" value="1"/>
</dbReference>
<dbReference type="InterPro" id="IPR006059">
    <property type="entry name" value="SBP"/>
</dbReference>
<dbReference type="SUPFAM" id="SSF53850">
    <property type="entry name" value="Periplasmic binding protein-like II"/>
    <property type="match status" value="1"/>
</dbReference>
<dbReference type="Pfam" id="PF13416">
    <property type="entry name" value="SBP_bac_8"/>
    <property type="match status" value="1"/>
</dbReference>
<dbReference type="GO" id="GO:0030313">
    <property type="term" value="C:cell envelope"/>
    <property type="evidence" value="ECO:0007669"/>
    <property type="project" value="UniProtKB-SubCell"/>
</dbReference>
<comment type="subcellular location">
    <subcellularLocation>
        <location evidence="1">Cell envelope</location>
    </subcellularLocation>
</comment>
<comment type="caution">
    <text evidence="5">The sequence shown here is derived from an EMBL/GenBank/DDBJ whole genome shotgun (WGS) entry which is preliminary data.</text>
</comment>
<dbReference type="Gene3D" id="3.40.190.10">
    <property type="entry name" value="Periplasmic binding protein-like II"/>
    <property type="match status" value="1"/>
</dbReference>
<evidence type="ECO:0000256" key="3">
    <source>
        <dbReference type="ARBA" id="ARBA00022448"/>
    </source>
</evidence>
<dbReference type="EMBL" id="JAJOMB010000005">
    <property type="protein sequence ID" value="MCD5311784.1"/>
    <property type="molecule type" value="Genomic_DNA"/>
</dbReference>
<dbReference type="RefSeq" id="WP_231441325.1">
    <property type="nucleotide sequence ID" value="NZ_JAJOMB010000005.1"/>
</dbReference>
<proteinExistence type="inferred from homology"/>
<dbReference type="Proteomes" id="UP001138997">
    <property type="component" value="Unassembled WGS sequence"/>
</dbReference>
<dbReference type="PROSITE" id="PS51257">
    <property type="entry name" value="PROKAR_LIPOPROTEIN"/>
    <property type="match status" value="1"/>
</dbReference>
<sequence length="420" mass="44281">MSAFRLVGLTVVAGLVLTACGSGGEDAASTDGKVEITFMHAMSGGAHKPALEAATERFEAASPDITVNLLEQPDYSTLNTKLQSQVAAGDSPTLSQVNPNWTVALADSEVIVPLDERIATSSTYESFYQGIKDDMKLVDGKNWMWPFNKSMYVQYYNTDMVKDAPATWDDLESTLVDVSKDGVVGLSTDVGGATGIAGGSEMVGIIANSNGGSLFDAEGKPTFDDPKVVEALNSFVELQEKGALAVGKNYPGQQALGAEKGAFDLSTVAALEYNLAAIDGKFEMGVAPLPEGTEGASNLISGTNIAMFADTTEAEQDAAWQYLEFLASPEEMAEWASATGYLPISSEATEQPAYQEFVKENAWATDVVAQLDTATRPTPREWTQDSLNIFATAVSNALSGSANAADALAEAQKNATALVK</sequence>
<evidence type="ECO:0000256" key="2">
    <source>
        <dbReference type="ARBA" id="ARBA00008520"/>
    </source>
</evidence>
<evidence type="ECO:0000256" key="4">
    <source>
        <dbReference type="ARBA" id="ARBA00022729"/>
    </source>
</evidence>
<gene>
    <name evidence="5" type="ORF">LR394_12815</name>
</gene>
<organism evidence="5 6">
    <name type="scientific">Kineosporia babensis</name>
    <dbReference type="NCBI Taxonomy" id="499548"/>
    <lineage>
        <taxon>Bacteria</taxon>
        <taxon>Bacillati</taxon>
        <taxon>Actinomycetota</taxon>
        <taxon>Actinomycetes</taxon>
        <taxon>Kineosporiales</taxon>
        <taxon>Kineosporiaceae</taxon>
        <taxon>Kineosporia</taxon>
    </lineage>
</organism>
<dbReference type="InterPro" id="IPR050490">
    <property type="entry name" value="Bact_solute-bd_prot1"/>
</dbReference>
<keyword evidence="4" id="KW-0732">Signal</keyword>
<comment type="similarity">
    <text evidence="2">Belongs to the bacterial solute-binding protein 1 family.</text>
</comment>
<name>A0A9X1STE4_9ACTN</name>
<evidence type="ECO:0000313" key="6">
    <source>
        <dbReference type="Proteomes" id="UP001138997"/>
    </source>
</evidence>